<name>A0A510HFX4_9ACTN</name>
<evidence type="ECO:0000313" key="9">
    <source>
        <dbReference type="Proteomes" id="UP000318065"/>
    </source>
</evidence>
<dbReference type="PANTHER" id="PTHR33692:SF1">
    <property type="entry name" value="RIBOSOME MATURATION FACTOR RIMM"/>
    <property type="match status" value="1"/>
</dbReference>
<dbReference type="GO" id="GO:0042274">
    <property type="term" value="P:ribosomal small subunit biogenesis"/>
    <property type="evidence" value="ECO:0007669"/>
    <property type="project" value="UniProtKB-UniRule"/>
</dbReference>
<dbReference type="PANTHER" id="PTHR33692">
    <property type="entry name" value="RIBOSOME MATURATION FACTOR RIMM"/>
    <property type="match status" value="1"/>
</dbReference>
<keyword evidence="3 5" id="KW-0698">rRNA processing</keyword>
<evidence type="ECO:0000256" key="4">
    <source>
        <dbReference type="ARBA" id="ARBA00023186"/>
    </source>
</evidence>
<comment type="subunit">
    <text evidence="5">Binds ribosomal protein uS19.</text>
</comment>
<sequence>MAELDDPVVIGTITAPHGVRGTVRVRPAGEGRHLREGVVPVVGGRRRRIMKARRTPKGFLVDLEDVPDRSRAEELRGEDLLLDRSELDAPGEDEFYVADLIGLRAVDGEGRELGEVVETFPTPAHEVLVVRSRRSALYVPFTREHVPEVEPGAGMIVVRPPEE</sequence>
<protein>
    <recommendedName>
        <fullName evidence="5">Ribosome maturation factor RimM</fullName>
    </recommendedName>
</protein>
<dbReference type="InterPro" id="IPR011961">
    <property type="entry name" value="RimM"/>
</dbReference>
<comment type="function">
    <text evidence="5">An accessory protein needed during the final step in the assembly of 30S ribosomal subunit, possibly for assembly of the head region. Essential for efficient processing of 16S rRNA. May be needed both before and after RbfA during the maturation of 16S rRNA. It has affinity for free ribosomal 30S subunits but not for 70S ribosomes.</text>
</comment>
<comment type="subcellular location">
    <subcellularLocation>
        <location evidence="5">Cytoplasm</location>
    </subcellularLocation>
</comment>
<feature type="domain" description="Ribosome maturation factor RimM PRC barrel" evidence="7">
    <location>
        <begin position="98"/>
        <end position="163"/>
    </location>
</feature>
<comment type="similarity">
    <text evidence="5">Belongs to the RimM family.</text>
</comment>
<dbReference type="Pfam" id="PF24986">
    <property type="entry name" value="PRC_RimM"/>
    <property type="match status" value="1"/>
</dbReference>
<dbReference type="InterPro" id="IPR011033">
    <property type="entry name" value="PRC_barrel-like_sf"/>
</dbReference>
<organism evidence="8 9">
    <name type="scientific">Rubrobacter xylanophilus</name>
    <dbReference type="NCBI Taxonomy" id="49319"/>
    <lineage>
        <taxon>Bacteria</taxon>
        <taxon>Bacillati</taxon>
        <taxon>Actinomycetota</taxon>
        <taxon>Rubrobacteria</taxon>
        <taxon>Rubrobacterales</taxon>
        <taxon>Rubrobacteraceae</taxon>
        <taxon>Rubrobacter</taxon>
    </lineage>
</organism>
<evidence type="ECO:0000256" key="2">
    <source>
        <dbReference type="ARBA" id="ARBA00022517"/>
    </source>
</evidence>
<dbReference type="Proteomes" id="UP000318065">
    <property type="component" value="Chromosome"/>
</dbReference>
<dbReference type="Gene3D" id="2.30.30.240">
    <property type="entry name" value="PRC-barrel domain"/>
    <property type="match status" value="1"/>
</dbReference>
<dbReference type="InterPro" id="IPR056792">
    <property type="entry name" value="PRC_RimM"/>
</dbReference>
<dbReference type="NCBIfam" id="TIGR02273">
    <property type="entry name" value="16S_RimM"/>
    <property type="match status" value="1"/>
</dbReference>
<keyword evidence="9" id="KW-1185">Reference proteome</keyword>
<accession>A0A510HFX4</accession>
<dbReference type="InterPro" id="IPR036976">
    <property type="entry name" value="RimM_N_sf"/>
</dbReference>
<keyword evidence="2 5" id="KW-0690">Ribosome biogenesis</keyword>
<evidence type="ECO:0000259" key="7">
    <source>
        <dbReference type="Pfam" id="PF24986"/>
    </source>
</evidence>
<dbReference type="GO" id="GO:0043022">
    <property type="term" value="F:ribosome binding"/>
    <property type="evidence" value="ECO:0007669"/>
    <property type="project" value="InterPro"/>
</dbReference>
<dbReference type="GO" id="GO:0005737">
    <property type="term" value="C:cytoplasm"/>
    <property type="evidence" value="ECO:0007669"/>
    <property type="project" value="UniProtKB-SubCell"/>
</dbReference>
<dbReference type="RefSeq" id="WP_143526943.1">
    <property type="nucleotide sequence ID" value="NZ_AP019791.1"/>
</dbReference>
<dbReference type="GO" id="GO:0006364">
    <property type="term" value="P:rRNA processing"/>
    <property type="evidence" value="ECO:0007669"/>
    <property type="project" value="UniProtKB-UniRule"/>
</dbReference>
<keyword evidence="4 5" id="KW-0143">Chaperone</keyword>
<keyword evidence="1 5" id="KW-0963">Cytoplasm</keyword>
<dbReference type="InterPro" id="IPR009000">
    <property type="entry name" value="Transl_B-barrel_sf"/>
</dbReference>
<dbReference type="SUPFAM" id="SSF50447">
    <property type="entry name" value="Translation proteins"/>
    <property type="match status" value="1"/>
</dbReference>
<dbReference type="HAMAP" id="MF_00014">
    <property type="entry name" value="Ribosome_mat_RimM"/>
    <property type="match status" value="1"/>
</dbReference>
<dbReference type="EMBL" id="AP019791">
    <property type="protein sequence ID" value="BBL78849.1"/>
    <property type="molecule type" value="Genomic_DNA"/>
</dbReference>
<reference evidence="8" key="1">
    <citation type="journal article" date="2019" name="Microbiol. Resour. Announc.">
        <title>Complete Genome Sequence of Rubrobacter xylanophilus Strain AA3-22, Isolated from Arima Onsen in Japan.</title>
        <authorList>
            <person name="Tomariguchi N."/>
            <person name="Miyazaki K."/>
        </authorList>
    </citation>
    <scope>NUCLEOTIDE SEQUENCE [LARGE SCALE GENOMIC DNA]</scope>
    <source>
        <strain evidence="8">AA3-22</strain>
    </source>
</reference>
<comment type="domain">
    <text evidence="5">The PRC barrel domain binds ribosomal protein uS19.</text>
</comment>
<dbReference type="InterPro" id="IPR002676">
    <property type="entry name" value="RimM_N"/>
</dbReference>
<evidence type="ECO:0000256" key="1">
    <source>
        <dbReference type="ARBA" id="ARBA00022490"/>
    </source>
</evidence>
<dbReference type="SUPFAM" id="SSF50346">
    <property type="entry name" value="PRC-barrel domain"/>
    <property type="match status" value="1"/>
</dbReference>
<evidence type="ECO:0000313" key="8">
    <source>
        <dbReference type="EMBL" id="BBL78849.1"/>
    </source>
</evidence>
<dbReference type="AlphaFoldDB" id="A0A510HFX4"/>
<dbReference type="Pfam" id="PF01782">
    <property type="entry name" value="RimM"/>
    <property type="match status" value="1"/>
</dbReference>
<dbReference type="OrthoDB" id="5381335at2"/>
<evidence type="ECO:0000256" key="5">
    <source>
        <dbReference type="HAMAP-Rule" id="MF_00014"/>
    </source>
</evidence>
<evidence type="ECO:0000256" key="3">
    <source>
        <dbReference type="ARBA" id="ARBA00022552"/>
    </source>
</evidence>
<dbReference type="GO" id="GO:0005840">
    <property type="term" value="C:ribosome"/>
    <property type="evidence" value="ECO:0007669"/>
    <property type="project" value="InterPro"/>
</dbReference>
<evidence type="ECO:0000259" key="6">
    <source>
        <dbReference type="Pfam" id="PF01782"/>
    </source>
</evidence>
<proteinExistence type="inferred from homology"/>
<gene>
    <name evidence="5 8" type="primary">rimM</name>
    <name evidence="8" type="ORF">RxyAA322_07030</name>
</gene>
<dbReference type="Gene3D" id="2.40.30.60">
    <property type="entry name" value="RimM"/>
    <property type="match status" value="1"/>
</dbReference>
<feature type="domain" description="RimM N-terminal" evidence="6">
    <location>
        <begin position="9"/>
        <end position="85"/>
    </location>
</feature>